<protein>
    <submittedName>
        <fullName evidence="1">Uncharacterized protein</fullName>
    </submittedName>
</protein>
<keyword evidence="2" id="KW-1185">Reference proteome</keyword>
<sequence length="273" mass="30632">MLVADDERSKFGVLDWMVESNVRELDEDFLNDMVAPSAFGSGRGAIDVVSSVGKMSDKHPENVLAKIGRAYLDSSIAGEPQGFLQKCRELIDRMSQRRPYDAILIDARAGLHETTATPILGLGADVLFFGIDTSQTFSSYRYLFAHLESISRMLVGTDATSFVTRMRFVQAKAKKDDAALMAFRDRTYELFAEFLYSSPESSTEQSENLVPTFSLNSEDAPHFAWPVYSDMSFSEFDPLARAEGMQLSPQTYEAAYDDFLTAAWERLQLTRNK</sequence>
<organism evidence="1 2">
    <name type="scientific">Pandoraea iniqua</name>
    <dbReference type="NCBI Taxonomy" id="2508288"/>
    <lineage>
        <taxon>Bacteria</taxon>
        <taxon>Pseudomonadati</taxon>
        <taxon>Pseudomonadota</taxon>
        <taxon>Betaproteobacteria</taxon>
        <taxon>Burkholderiales</taxon>
        <taxon>Burkholderiaceae</taxon>
        <taxon>Pandoraea</taxon>
    </lineage>
</organism>
<evidence type="ECO:0000313" key="1">
    <source>
        <dbReference type="EMBL" id="VVE19327.1"/>
    </source>
</evidence>
<proteinExistence type="predicted"/>
<gene>
    <name evidence="1" type="ORF">PIN31115_03048</name>
</gene>
<evidence type="ECO:0000313" key="2">
    <source>
        <dbReference type="Proteomes" id="UP000333828"/>
    </source>
</evidence>
<accession>A0A5E4W321</accession>
<dbReference type="AlphaFoldDB" id="A0A5E4W321"/>
<name>A0A5E4W321_9BURK</name>
<reference evidence="1 2" key="1">
    <citation type="submission" date="2019-08" db="EMBL/GenBank/DDBJ databases">
        <authorList>
            <person name="Peeters C."/>
        </authorList>
    </citation>
    <scope>NUCLEOTIDE SEQUENCE [LARGE SCALE GENOMIC DNA]</scope>
    <source>
        <strain evidence="1 2">LMG 31115</strain>
    </source>
</reference>
<dbReference type="Proteomes" id="UP000333828">
    <property type="component" value="Unassembled WGS sequence"/>
</dbReference>
<dbReference type="EMBL" id="CABPSI010000003">
    <property type="protein sequence ID" value="VVE19327.1"/>
    <property type="molecule type" value="Genomic_DNA"/>
</dbReference>